<dbReference type="CDD" id="cd06261">
    <property type="entry name" value="TM_PBP2"/>
    <property type="match status" value="1"/>
</dbReference>
<evidence type="ECO:0000256" key="4">
    <source>
        <dbReference type="ARBA" id="ARBA00022692"/>
    </source>
</evidence>
<evidence type="ECO:0000313" key="9">
    <source>
        <dbReference type="EMBL" id="MEJ8856572.1"/>
    </source>
</evidence>
<dbReference type="EMBL" id="JBBKZS010000007">
    <property type="protein sequence ID" value="MEJ8856572.1"/>
    <property type="molecule type" value="Genomic_DNA"/>
</dbReference>
<evidence type="ECO:0000256" key="6">
    <source>
        <dbReference type="ARBA" id="ARBA00023136"/>
    </source>
</evidence>
<keyword evidence="4 7" id="KW-0812">Transmembrane</keyword>
<keyword evidence="2 7" id="KW-0813">Transport</keyword>
<evidence type="ECO:0000256" key="1">
    <source>
        <dbReference type="ARBA" id="ARBA00004651"/>
    </source>
</evidence>
<dbReference type="RefSeq" id="WP_340336637.1">
    <property type="nucleotide sequence ID" value="NZ_JBBKZS010000007.1"/>
</dbReference>
<keyword evidence="10" id="KW-1185">Reference proteome</keyword>
<dbReference type="PANTHER" id="PTHR30151">
    <property type="entry name" value="ALKANE SULFONATE ABC TRANSPORTER-RELATED, MEMBRANE SUBUNIT"/>
    <property type="match status" value="1"/>
</dbReference>
<dbReference type="InterPro" id="IPR000515">
    <property type="entry name" value="MetI-like"/>
</dbReference>
<evidence type="ECO:0000313" key="10">
    <source>
        <dbReference type="Proteomes" id="UP001367030"/>
    </source>
</evidence>
<feature type="transmembrane region" description="Helical" evidence="7">
    <location>
        <begin position="53"/>
        <end position="79"/>
    </location>
</feature>
<feature type="domain" description="ABC transmembrane type-1" evidence="8">
    <location>
        <begin position="54"/>
        <end position="234"/>
    </location>
</feature>
<protein>
    <submittedName>
        <fullName evidence="9">ABC transporter permease</fullName>
    </submittedName>
</protein>
<dbReference type="InterPro" id="IPR035906">
    <property type="entry name" value="MetI-like_sf"/>
</dbReference>
<evidence type="ECO:0000256" key="2">
    <source>
        <dbReference type="ARBA" id="ARBA00022448"/>
    </source>
</evidence>
<evidence type="ECO:0000256" key="5">
    <source>
        <dbReference type="ARBA" id="ARBA00022989"/>
    </source>
</evidence>
<accession>A0ABU8X9R8</accession>
<feature type="transmembrane region" description="Helical" evidence="7">
    <location>
        <begin position="211"/>
        <end position="230"/>
    </location>
</feature>
<feature type="transmembrane region" description="Helical" evidence="7">
    <location>
        <begin position="169"/>
        <end position="191"/>
    </location>
</feature>
<dbReference type="Pfam" id="PF00528">
    <property type="entry name" value="BPD_transp_1"/>
    <property type="match status" value="1"/>
</dbReference>
<reference evidence="9 10" key="1">
    <citation type="submission" date="2024-03" db="EMBL/GenBank/DDBJ databases">
        <title>Novel species of the genus Variovorax.</title>
        <authorList>
            <person name="Liu Q."/>
            <person name="Xin Y.-H."/>
        </authorList>
    </citation>
    <scope>NUCLEOTIDE SEQUENCE [LARGE SCALE GENOMIC DNA]</scope>
    <source>
        <strain evidence="9 10">KACC 18901</strain>
    </source>
</reference>
<evidence type="ECO:0000259" key="8">
    <source>
        <dbReference type="PROSITE" id="PS50928"/>
    </source>
</evidence>
<organism evidence="9 10">
    <name type="scientific">Variovorax robiniae</name>
    <dbReference type="NCBI Taxonomy" id="1836199"/>
    <lineage>
        <taxon>Bacteria</taxon>
        <taxon>Pseudomonadati</taxon>
        <taxon>Pseudomonadota</taxon>
        <taxon>Betaproteobacteria</taxon>
        <taxon>Burkholderiales</taxon>
        <taxon>Comamonadaceae</taxon>
        <taxon>Variovorax</taxon>
    </lineage>
</organism>
<keyword evidence="3" id="KW-1003">Cell membrane</keyword>
<keyword evidence="5 7" id="KW-1133">Transmembrane helix</keyword>
<dbReference type="PROSITE" id="PS50928">
    <property type="entry name" value="ABC_TM1"/>
    <property type="match status" value="1"/>
</dbReference>
<evidence type="ECO:0000256" key="7">
    <source>
        <dbReference type="RuleBase" id="RU363032"/>
    </source>
</evidence>
<sequence>MNSSRINVPGIVFTLALLLAWEVSARAVASPSYPSLLMVLEKLVADAPVFVEQIGITLLRAAAGFALALVTMLPLGIFIGRTPRFGQYVEPAIDLLRPLPPLAIVPVAMLFAGTGSAAKISVIFYSAAFPLLINAIDATRSNHPLLVQVGRSIGLSRAEIMRSIDLPAALPRIMIGVRLAVAMALLISVSSEMLLSTDGMGNYLMRAQEQFQIAGGLAAIVVIALVSPAINACMLRVERKLLGWYHARHAMPRG</sequence>
<name>A0ABU8X9R8_9BURK</name>
<comment type="subcellular location">
    <subcellularLocation>
        <location evidence="1 7">Cell membrane</location>
        <topology evidence="1 7">Multi-pass membrane protein</topology>
    </subcellularLocation>
</comment>
<dbReference type="Proteomes" id="UP001367030">
    <property type="component" value="Unassembled WGS sequence"/>
</dbReference>
<dbReference type="SUPFAM" id="SSF161098">
    <property type="entry name" value="MetI-like"/>
    <property type="match status" value="1"/>
</dbReference>
<keyword evidence="6 7" id="KW-0472">Membrane</keyword>
<comment type="similarity">
    <text evidence="7">Belongs to the binding-protein-dependent transport system permease family.</text>
</comment>
<evidence type="ECO:0000256" key="3">
    <source>
        <dbReference type="ARBA" id="ARBA00022475"/>
    </source>
</evidence>
<proteinExistence type="inferred from homology"/>
<dbReference type="PANTHER" id="PTHR30151:SF0">
    <property type="entry name" value="ABC TRANSPORTER PERMEASE PROTEIN MJ0413-RELATED"/>
    <property type="match status" value="1"/>
</dbReference>
<gene>
    <name evidence="9" type="ORF">WKW79_18490</name>
</gene>
<comment type="caution">
    <text evidence="9">The sequence shown here is derived from an EMBL/GenBank/DDBJ whole genome shotgun (WGS) entry which is preliminary data.</text>
</comment>
<dbReference type="Gene3D" id="1.10.3720.10">
    <property type="entry name" value="MetI-like"/>
    <property type="match status" value="1"/>
</dbReference>